<name>A0A5C5V5F3_9BACT</name>
<feature type="signal peptide" evidence="1">
    <location>
        <begin position="1"/>
        <end position="26"/>
    </location>
</feature>
<dbReference type="InterPro" id="IPR036439">
    <property type="entry name" value="Dockerin_dom_sf"/>
</dbReference>
<keyword evidence="1" id="KW-0732">Signal</keyword>
<evidence type="ECO:0000256" key="1">
    <source>
        <dbReference type="SAM" id="SignalP"/>
    </source>
</evidence>
<dbReference type="AlphaFoldDB" id="A0A5C5V5F3"/>
<proteinExistence type="predicted"/>
<sequence length="520" mass="57685" precursor="true">MVSYFTRVVLKIGVLAISACWLTANAYSQEHLIGAKNLKLVGGYRVPQLAVGSKGKNTRWSSGALSSRRVDGELRFFIHHHMHTGLIYELRADGAVGAAGDPNDWPLLDPVQSWETFSDVENNYFRGGPRGVLWDESSGKLIVSARSWYRNPDTPDWLLTIDPKSGARERYIPSVSHQIYGAGFTRVPTQWAERHVSGQAIGIAAGGYDTLNSSLGPSLATISLEDMEAREILHFPVHGGREKVELRDPNYFGRYLQDKTGGALQWSFPAENGVGYWQAEEVNGGPAWVEHDGLSGLLYAVATGRGTLDYRAQTSLFTVADPKKFYSPEGAPNRGASKDTEFANDPPGYEASVLYVYDPDDLARIASGELKTWEVKGSRFEFPTHGIHGRPMGMEWDAERERLYVFFNEAWGTRPGSRFFPVIAEYEIVSNIDFRPGDFDRDGQVDARDFIFWRMSRGQSVTPGEGADANWDGFVDEADYVEWRAALYENSGAVVIPEPTVAALSVFAVATLLLSQVFSR</sequence>
<protein>
    <recommendedName>
        <fullName evidence="4">Dockerin domain-containing protein</fullName>
    </recommendedName>
</protein>
<evidence type="ECO:0000313" key="2">
    <source>
        <dbReference type="EMBL" id="TWT33774.1"/>
    </source>
</evidence>
<dbReference type="PROSITE" id="PS00018">
    <property type="entry name" value="EF_HAND_1"/>
    <property type="match status" value="1"/>
</dbReference>
<organism evidence="2 3">
    <name type="scientific">Posidoniimonas corsicana</name>
    <dbReference type="NCBI Taxonomy" id="1938618"/>
    <lineage>
        <taxon>Bacteria</taxon>
        <taxon>Pseudomonadati</taxon>
        <taxon>Planctomycetota</taxon>
        <taxon>Planctomycetia</taxon>
        <taxon>Pirellulales</taxon>
        <taxon>Lacipirellulaceae</taxon>
        <taxon>Posidoniimonas</taxon>
    </lineage>
</organism>
<feature type="chain" id="PRO_5022899100" description="Dockerin domain-containing protein" evidence="1">
    <location>
        <begin position="27"/>
        <end position="520"/>
    </location>
</feature>
<dbReference type="Gene3D" id="1.10.1330.10">
    <property type="entry name" value="Dockerin domain"/>
    <property type="match status" value="1"/>
</dbReference>
<evidence type="ECO:0000313" key="3">
    <source>
        <dbReference type="Proteomes" id="UP000316714"/>
    </source>
</evidence>
<dbReference type="InterPro" id="IPR018247">
    <property type="entry name" value="EF_Hand_1_Ca_BS"/>
</dbReference>
<dbReference type="EMBL" id="SIHJ01000002">
    <property type="protein sequence ID" value="TWT33774.1"/>
    <property type="molecule type" value="Genomic_DNA"/>
</dbReference>
<dbReference type="GO" id="GO:0000272">
    <property type="term" value="P:polysaccharide catabolic process"/>
    <property type="evidence" value="ECO:0007669"/>
    <property type="project" value="InterPro"/>
</dbReference>
<dbReference type="OrthoDB" id="264225at2"/>
<gene>
    <name evidence="2" type="ORF">KOR34_36080</name>
</gene>
<reference evidence="2 3" key="1">
    <citation type="submission" date="2019-02" db="EMBL/GenBank/DDBJ databases">
        <title>Deep-cultivation of Planctomycetes and their phenomic and genomic characterization uncovers novel biology.</title>
        <authorList>
            <person name="Wiegand S."/>
            <person name="Jogler M."/>
            <person name="Boedeker C."/>
            <person name="Pinto D."/>
            <person name="Vollmers J."/>
            <person name="Rivas-Marin E."/>
            <person name="Kohn T."/>
            <person name="Peeters S.H."/>
            <person name="Heuer A."/>
            <person name="Rast P."/>
            <person name="Oberbeckmann S."/>
            <person name="Bunk B."/>
            <person name="Jeske O."/>
            <person name="Meyerdierks A."/>
            <person name="Storesund J.E."/>
            <person name="Kallscheuer N."/>
            <person name="Luecker S."/>
            <person name="Lage O.M."/>
            <person name="Pohl T."/>
            <person name="Merkel B.J."/>
            <person name="Hornburger P."/>
            <person name="Mueller R.-W."/>
            <person name="Bruemmer F."/>
            <person name="Labrenz M."/>
            <person name="Spormann A.M."/>
            <person name="Op Den Camp H."/>
            <person name="Overmann J."/>
            <person name="Amann R."/>
            <person name="Jetten M.S.M."/>
            <person name="Mascher T."/>
            <person name="Medema M.H."/>
            <person name="Devos D.P."/>
            <person name="Kaster A.-K."/>
            <person name="Ovreas L."/>
            <person name="Rohde M."/>
            <person name="Galperin M.Y."/>
            <person name="Jogler C."/>
        </authorList>
    </citation>
    <scope>NUCLEOTIDE SEQUENCE [LARGE SCALE GENOMIC DNA]</scope>
    <source>
        <strain evidence="2 3">KOR34</strain>
    </source>
</reference>
<comment type="caution">
    <text evidence="2">The sequence shown here is derived from an EMBL/GenBank/DDBJ whole genome shotgun (WGS) entry which is preliminary data.</text>
</comment>
<dbReference type="Proteomes" id="UP000316714">
    <property type="component" value="Unassembled WGS sequence"/>
</dbReference>
<keyword evidence="3" id="KW-1185">Reference proteome</keyword>
<dbReference type="RefSeq" id="WP_146566673.1">
    <property type="nucleotide sequence ID" value="NZ_SIHJ01000002.1"/>
</dbReference>
<accession>A0A5C5V5F3</accession>
<evidence type="ECO:0008006" key="4">
    <source>
        <dbReference type="Google" id="ProtNLM"/>
    </source>
</evidence>